<keyword evidence="3" id="KW-0175">Coiled coil</keyword>
<sequence>MLKQILTDMYIDPELLAELNEEQKQILFFKMREEQIRRWHEREAMLAKTEGLKKTLPPKKAHGKSVNWKLGADSDVWVWVMGEHAQDKPYDVICDEIMAKRARQLVQKEAEELRKTQEEELSKISETLSLPSLEDIGWKEITSRKATSEEARRGEAVKQAKTLEENKSTQSKVRGVHDVLADSINRMKKSGIEQKKEAVMKKHEEEIKRLEEERTQEIYMNWKETQEIVQKLEKEDSVWQESLRRSKAADERRRSIAKQARDDYKRLSMQAIERGKVLETSKNFGGTGPRKPPPPLPPKPKILPPEPKNGVLNWRQGIKRSTSCATQENIIRWFKDEQLPLHAGCDKSGDQIAPWFHGIISRQEAEDLLNSAAPGSFLIRVSEKIKGYVLSYWSEEGHKHFMIDASSDSYSFLGVDQLQHSTLADLVEYHKEEPITSLGKEQLLYPCGQQQHTCDYSYLFD</sequence>
<accession>A0A6P7X426</accession>
<evidence type="ECO:0000256" key="3">
    <source>
        <dbReference type="SAM" id="Coils"/>
    </source>
</evidence>
<feature type="domain" description="SH2" evidence="5">
    <location>
        <begin position="355"/>
        <end position="447"/>
    </location>
</feature>
<protein>
    <submittedName>
        <fullName evidence="7 8">SH2 domain-containing protein 4A</fullName>
    </submittedName>
</protein>
<dbReference type="PANTHER" id="PTHR14388">
    <property type="entry name" value="T CELL-SPECIFIC ADAPTER PROTEIN TSAD"/>
    <property type="match status" value="1"/>
</dbReference>
<dbReference type="Gene3D" id="3.30.505.10">
    <property type="entry name" value="SH2 domain"/>
    <property type="match status" value="1"/>
</dbReference>
<feature type="coiled-coil region" evidence="3">
    <location>
        <begin position="193"/>
        <end position="220"/>
    </location>
</feature>
<dbReference type="PRINTS" id="PR00401">
    <property type="entry name" value="SH2DOMAIN"/>
</dbReference>
<gene>
    <name evidence="7 8" type="primary">SH2D4A</name>
</gene>
<dbReference type="KEGG" id="muo:115463755"/>
<name>A0A6P7X426_9AMPH</name>
<feature type="coiled-coil region" evidence="3">
    <location>
        <begin position="99"/>
        <end position="127"/>
    </location>
</feature>
<dbReference type="PROSITE" id="PS50001">
    <property type="entry name" value="SH2"/>
    <property type="match status" value="1"/>
</dbReference>
<dbReference type="FunFam" id="3.30.505.10:FF:000034">
    <property type="entry name" value="SH2 domain-containing protein 4A"/>
    <property type="match status" value="1"/>
</dbReference>
<evidence type="ECO:0000256" key="2">
    <source>
        <dbReference type="PROSITE-ProRule" id="PRU00191"/>
    </source>
</evidence>
<reference evidence="7 8" key="1">
    <citation type="submission" date="2025-04" db="UniProtKB">
        <authorList>
            <consortium name="RefSeq"/>
        </authorList>
    </citation>
    <scope>IDENTIFICATION</scope>
</reference>
<keyword evidence="1 2" id="KW-0727">SH2 domain</keyword>
<dbReference type="Pfam" id="PF00017">
    <property type="entry name" value="SH2"/>
    <property type="match status" value="1"/>
</dbReference>
<dbReference type="CTD" id="63898"/>
<dbReference type="InterPro" id="IPR000980">
    <property type="entry name" value="SH2"/>
</dbReference>
<feature type="region of interest" description="Disordered" evidence="4">
    <location>
        <begin position="277"/>
        <end position="306"/>
    </location>
</feature>
<dbReference type="InterPro" id="IPR036860">
    <property type="entry name" value="SH2_dom_sf"/>
</dbReference>
<proteinExistence type="predicted"/>
<keyword evidence="6" id="KW-1185">Reference proteome</keyword>
<feature type="compositionally biased region" description="Basic and acidic residues" evidence="4">
    <location>
        <begin position="147"/>
        <end position="167"/>
    </location>
</feature>
<evidence type="ECO:0000256" key="1">
    <source>
        <dbReference type="ARBA" id="ARBA00022999"/>
    </source>
</evidence>
<dbReference type="Proteomes" id="UP000515156">
    <property type="component" value="Chromosome 2"/>
</dbReference>
<feature type="compositionally biased region" description="Pro residues" evidence="4">
    <location>
        <begin position="290"/>
        <end position="306"/>
    </location>
</feature>
<dbReference type="OrthoDB" id="10003345at2759"/>
<evidence type="ECO:0000256" key="4">
    <source>
        <dbReference type="SAM" id="MobiDB-lite"/>
    </source>
</evidence>
<evidence type="ECO:0000313" key="8">
    <source>
        <dbReference type="RefSeq" id="XP_030050363.1"/>
    </source>
</evidence>
<dbReference type="GO" id="GO:0019902">
    <property type="term" value="F:phosphatase binding"/>
    <property type="evidence" value="ECO:0007669"/>
    <property type="project" value="TreeGrafter"/>
</dbReference>
<dbReference type="SMART" id="SM00252">
    <property type="entry name" value="SH2"/>
    <property type="match status" value="1"/>
</dbReference>
<dbReference type="GO" id="GO:0005737">
    <property type="term" value="C:cytoplasm"/>
    <property type="evidence" value="ECO:0007669"/>
    <property type="project" value="TreeGrafter"/>
</dbReference>
<dbReference type="AlphaFoldDB" id="A0A6P7X426"/>
<evidence type="ECO:0000313" key="7">
    <source>
        <dbReference type="RefSeq" id="XP_030050362.1"/>
    </source>
</evidence>
<dbReference type="RefSeq" id="XP_030050363.1">
    <property type="nucleotide sequence ID" value="XM_030194503.1"/>
</dbReference>
<dbReference type="RefSeq" id="XP_030050362.1">
    <property type="nucleotide sequence ID" value="XM_030194502.1"/>
</dbReference>
<evidence type="ECO:0000259" key="5">
    <source>
        <dbReference type="PROSITE" id="PS50001"/>
    </source>
</evidence>
<evidence type="ECO:0000313" key="6">
    <source>
        <dbReference type="Proteomes" id="UP000515156"/>
    </source>
</evidence>
<dbReference type="PANTHER" id="PTHR14388:SF5">
    <property type="entry name" value="SH2 DOMAIN-CONTAINING PROTEIN 4A"/>
    <property type="match status" value="1"/>
</dbReference>
<feature type="region of interest" description="Disordered" evidence="4">
    <location>
        <begin position="147"/>
        <end position="173"/>
    </location>
</feature>
<dbReference type="SUPFAM" id="SSF55550">
    <property type="entry name" value="SH2 domain"/>
    <property type="match status" value="1"/>
</dbReference>
<dbReference type="GeneID" id="115463755"/>
<organism evidence="6 7">
    <name type="scientific">Microcaecilia unicolor</name>
    <dbReference type="NCBI Taxonomy" id="1415580"/>
    <lineage>
        <taxon>Eukaryota</taxon>
        <taxon>Metazoa</taxon>
        <taxon>Chordata</taxon>
        <taxon>Craniata</taxon>
        <taxon>Vertebrata</taxon>
        <taxon>Euteleostomi</taxon>
        <taxon>Amphibia</taxon>
        <taxon>Gymnophiona</taxon>
        <taxon>Siphonopidae</taxon>
        <taxon>Microcaecilia</taxon>
    </lineage>
</organism>